<dbReference type="Proteomes" id="UP000830729">
    <property type="component" value="Chromosome"/>
</dbReference>
<dbReference type="SFLD" id="SFLDS00003">
    <property type="entry name" value="Haloacid_Dehalogenase"/>
    <property type="match status" value="1"/>
</dbReference>
<dbReference type="NCBIfam" id="TIGR01549">
    <property type="entry name" value="HAD-SF-IA-v1"/>
    <property type="match status" value="1"/>
</dbReference>
<sequence length="219" mass="24813">MTYDTVVFDNDGVLVGRTSFEVLREATCETFEEFGVTDPDPDHVDDMTVGATPSRVSEVCGTYDLDPETFWRALDSTSSRAQQREAREGRKTPYDDVHTLADLDTSMGIVSSNQQETVDFLIDHFEVDHLFETAYGREATIKSLDRRKPNSHYIDRALSDLDADSALFVGDNESDIRAAENAGIDSAFIRRPHRRDWDLNVWPTWDIDSLDDLHRICSA</sequence>
<dbReference type="EMBL" id="CP096659">
    <property type="protein sequence ID" value="UPV75020.1"/>
    <property type="molecule type" value="Genomic_DNA"/>
</dbReference>
<dbReference type="PANTHER" id="PTHR43434:SF1">
    <property type="entry name" value="PHOSPHOGLYCOLATE PHOSPHATASE"/>
    <property type="match status" value="1"/>
</dbReference>
<evidence type="ECO:0000313" key="3">
    <source>
        <dbReference type="Proteomes" id="UP000830729"/>
    </source>
</evidence>
<dbReference type="Gene3D" id="1.10.150.240">
    <property type="entry name" value="Putative phosphatase, domain 2"/>
    <property type="match status" value="1"/>
</dbReference>
<name>A0A8U0HVD1_9EURY</name>
<accession>A0A8U0HVD1</accession>
<evidence type="ECO:0000256" key="1">
    <source>
        <dbReference type="ARBA" id="ARBA00007958"/>
    </source>
</evidence>
<organism evidence="2 3">
    <name type="scientific">Halorussus limi</name>
    <dbReference type="NCBI Taxonomy" id="2938695"/>
    <lineage>
        <taxon>Archaea</taxon>
        <taxon>Methanobacteriati</taxon>
        <taxon>Methanobacteriota</taxon>
        <taxon>Stenosarchaea group</taxon>
        <taxon>Halobacteria</taxon>
        <taxon>Halobacteriales</taxon>
        <taxon>Haladaptataceae</taxon>
        <taxon>Halorussus</taxon>
    </lineage>
</organism>
<protein>
    <submittedName>
        <fullName evidence="2">HAD family hydrolase</fullName>
    </submittedName>
</protein>
<dbReference type="InterPro" id="IPR050155">
    <property type="entry name" value="HAD-like_hydrolase_sf"/>
</dbReference>
<proteinExistence type="inferred from homology"/>
<keyword evidence="3" id="KW-1185">Reference proteome</keyword>
<dbReference type="GO" id="GO:0006281">
    <property type="term" value="P:DNA repair"/>
    <property type="evidence" value="ECO:0007669"/>
    <property type="project" value="TreeGrafter"/>
</dbReference>
<dbReference type="KEGG" id="halx:M0R89_02885"/>
<dbReference type="InterPro" id="IPR023198">
    <property type="entry name" value="PGP-like_dom2"/>
</dbReference>
<dbReference type="PANTHER" id="PTHR43434">
    <property type="entry name" value="PHOSPHOGLYCOLATE PHOSPHATASE"/>
    <property type="match status" value="1"/>
</dbReference>
<dbReference type="GeneID" id="72184110"/>
<dbReference type="SFLD" id="SFLDG01129">
    <property type="entry name" value="C1.5:_HAD__Beta-PGM__Phosphata"/>
    <property type="match status" value="1"/>
</dbReference>
<gene>
    <name evidence="2" type="ORF">M0R89_02885</name>
</gene>
<dbReference type="InterPro" id="IPR006439">
    <property type="entry name" value="HAD-SF_hydro_IA"/>
</dbReference>
<dbReference type="InterPro" id="IPR041492">
    <property type="entry name" value="HAD_2"/>
</dbReference>
<dbReference type="InterPro" id="IPR023214">
    <property type="entry name" value="HAD_sf"/>
</dbReference>
<dbReference type="SUPFAM" id="SSF56784">
    <property type="entry name" value="HAD-like"/>
    <property type="match status" value="1"/>
</dbReference>
<dbReference type="InterPro" id="IPR036412">
    <property type="entry name" value="HAD-like_sf"/>
</dbReference>
<dbReference type="GO" id="GO:0008967">
    <property type="term" value="F:phosphoglycolate phosphatase activity"/>
    <property type="evidence" value="ECO:0007669"/>
    <property type="project" value="TreeGrafter"/>
</dbReference>
<comment type="similarity">
    <text evidence="1">Belongs to the HAD-like hydrolase superfamily.</text>
</comment>
<dbReference type="RefSeq" id="WP_248651063.1">
    <property type="nucleotide sequence ID" value="NZ_CP096659.1"/>
</dbReference>
<evidence type="ECO:0000313" key="2">
    <source>
        <dbReference type="EMBL" id="UPV75020.1"/>
    </source>
</evidence>
<dbReference type="AlphaFoldDB" id="A0A8U0HVD1"/>
<dbReference type="Pfam" id="PF13419">
    <property type="entry name" value="HAD_2"/>
    <property type="match status" value="1"/>
</dbReference>
<keyword evidence="2" id="KW-0378">Hydrolase</keyword>
<dbReference type="Gene3D" id="3.40.50.1000">
    <property type="entry name" value="HAD superfamily/HAD-like"/>
    <property type="match status" value="1"/>
</dbReference>
<reference evidence="2 3" key="1">
    <citation type="submission" date="2022-04" db="EMBL/GenBank/DDBJ databases">
        <title>Diverse halophilic archaea isolated from saline environments.</title>
        <authorList>
            <person name="Cui H.-L."/>
        </authorList>
    </citation>
    <scope>NUCLEOTIDE SEQUENCE [LARGE SCALE GENOMIC DNA]</scope>
    <source>
        <strain evidence="2 3">XZYJT49</strain>
    </source>
</reference>